<dbReference type="InterPro" id="IPR041802">
    <property type="entry name" value="MPP_YfcE"/>
</dbReference>
<name>A0A3B1CQU6_9ZZZZ</name>
<gene>
    <name evidence="2" type="ORF">MNBD_NITROSPINAE02-853</name>
</gene>
<dbReference type="InterPro" id="IPR029052">
    <property type="entry name" value="Metallo-depent_PP-like"/>
</dbReference>
<sequence>MRIGVISDSHDRVPFVEKGVEIFNSHNLDAVLHCGDFVSPFSLLPFKKLDAPFYAVFGNNDGEREGLKSIFDDNGWSLNERPWFFEIRGKRIAMLHEPDQLARIAQSEKFDLLVFGHTHEKLVKKEKKRLFVNPGESCGWVKGKPTVAIVDLELQTCEFIGLA</sequence>
<reference evidence="2" key="1">
    <citation type="submission" date="2018-06" db="EMBL/GenBank/DDBJ databases">
        <authorList>
            <person name="Zhirakovskaya E."/>
        </authorList>
    </citation>
    <scope>NUCLEOTIDE SEQUENCE</scope>
</reference>
<feature type="domain" description="Calcineurin-like phosphoesterase" evidence="1">
    <location>
        <begin position="1"/>
        <end position="153"/>
    </location>
</feature>
<evidence type="ECO:0000313" key="2">
    <source>
        <dbReference type="EMBL" id="VAX25060.1"/>
    </source>
</evidence>
<dbReference type="PANTHER" id="PTHR43165">
    <property type="entry name" value="METALLOPHOSPHOESTERASE"/>
    <property type="match status" value="1"/>
</dbReference>
<evidence type="ECO:0000259" key="1">
    <source>
        <dbReference type="Pfam" id="PF12850"/>
    </source>
</evidence>
<protein>
    <recommendedName>
        <fullName evidence="1">Calcineurin-like phosphoesterase domain-containing protein</fullName>
    </recommendedName>
</protein>
<dbReference type="CDD" id="cd00841">
    <property type="entry name" value="MPP_YfcE"/>
    <property type="match status" value="1"/>
</dbReference>
<accession>A0A3B1CQU6</accession>
<dbReference type="Pfam" id="PF12850">
    <property type="entry name" value="Metallophos_2"/>
    <property type="match status" value="1"/>
</dbReference>
<dbReference type="InterPro" id="IPR024654">
    <property type="entry name" value="Calcineurin-like_PHP_lpxH"/>
</dbReference>
<organism evidence="2">
    <name type="scientific">hydrothermal vent metagenome</name>
    <dbReference type="NCBI Taxonomy" id="652676"/>
    <lineage>
        <taxon>unclassified sequences</taxon>
        <taxon>metagenomes</taxon>
        <taxon>ecological metagenomes</taxon>
    </lineage>
</organism>
<dbReference type="EMBL" id="UOGE01000100">
    <property type="protein sequence ID" value="VAX25060.1"/>
    <property type="molecule type" value="Genomic_DNA"/>
</dbReference>
<dbReference type="InterPro" id="IPR053193">
    <property type="entry name" value="MetalloPDE_YfcE-like"/>
</dbReference>
<dbReference type="Gene3D" id="3.60.21.10">
    <property type="match status" value="1"/>
</dbReference>
<dbReference type="SUPFAM" id="SSF56300">
    <property type="entry name" value="Metallo-dependent phosphatases"/>
    <property type="match status" value="1"/>
</dbReference>
<dbReference type="InterPro" id="IPR000979">
    <property type="entry name" value="Phosphodiesterase_MJ0936/Vps29"/>
</dbReference>
<dbReference type="AlphaFoldDB" id="A0A3B1CQU6"/>
<dbReference type="NCBIfam" id="TIGR00040">
    <property type="entry name" value="yfcE"/>
    <property type="match status" value="1"/>
</dbReference>
<proteinExistence type="predicted"/>
<dbReference type="PANTHER" id="PTHR43165:SF1">
    <property type="entry name" value="PHOSPHODIESTERASE MJ0936"/>
    <property type="match status" value="1"/>
</dbReference>